<sequence>MKNLTLSAIAILFSVHVFAQKSATSEATSSSKTSISTSVTNKQLSLTASFDTDKEKQLKTLIANTLGKPTENNKTSATWTSSDGYTVILRSHHLLIDVDKTKVSEDLYKSFERLKTQIQSTINAQD</sequence>
<accession>C2G3V3</accession>
<evidence type="ECO:0000256" key="1">
    <source>
        <dbReference type="SAM" id="SignalP"/>
    </source>
</evidence>
<name>C2G3V3_SPHSI</name>
<reference evidence="2 3" key="1">
    <citation type="submission" date="2009-01" db="EMBL/GenBank/DDBJ databases">
        <authorList>
            <person name="Qin X."/>
            <person name="Bachman B."/>
            <person name="Battles P."/>
            <person name="Bell A."/>
            <person name="Bess C."/>
            <person name="Bickham C."/>
            <person name="Chaboub L."/>
            <person name="Chen D."/>
            <person name="Coyle M."/>
            <person name="Deiros D.R."/>
            <person name="Dinh H."/>
            <person name="Forbes L."/>
            <person name="Fowler G."/>
            <person name="Francisco L."/>
            <person name="Fu Q."/>
            <person name="Gubbala S."/>
            <person name="Hale W."/>
            <person name="Han Y."/>
            <person name="Hemphill L."/>
            <person name="Highlander S.K."/>
            <person name="Hirani K."/>
            <person name="Hogues M."/>
            <person name="Jackson L."/>
            <person name="Jakkamsetti A."/>
            <person name="Javaid M."/>
            <person name="Jiang H."/>
            <person name="Korchina V."/>
            <person name="Kovar C."/>
            <person name="Lara F."/>
            <person name="Lee S."/>
            <person name="Mata R."/>
            <person name="Mathew T."/>
            <person name="Moen C."/>
            <person name="Morales K."/>
            <person name="Munidasa M."/>
            <person name="Nazareth L."/>
            <person name="Ngo R."/>
            <person name="Nguyen L."/>
            <person name="Okwuonu G."/>
            <person name="Ongeri F."/>
            <person name="Patil S."/>
            <person name="Petrosino J."/>
            <person name="Pham C."/>
            <person name="Pham P."/>
            <person name="Pu L.-L."/>
            <person name="Puazo M."/>
            <person name="Raj R."/>
            <person name="Reid J."/>
            <person name="Rouhana J."/>
            <person name="Saada N."/>
            <person name="Shang Y."/>
            <person name="Simmons D."/>
            <person name="Thornton R."/>
            <person name="Warren J."/>
            <person name="Weissenberger G."/>
            <person name="Zhang J."/>
            <person name="Zhang L."/>
            <person name="Zhou C."/>
            <person name="Zhu D."/>
            <person name="Muzny D."/>
            <person name="Worley K."/>
            <person name="Gibbs R."/>
        </authorList>
    </citation>
    <scope>NUCLEOTIDE SEQUENCE [LARGE SCALE GENOMIC DNA]</scope>
    <source>
        <strain evidence="2 3">ATCC 33300</strain>
    </source>
</reference>
<dbReference type="HOGENOM" id="CLU_1991264_0_0_10"/>
<dbReference type="EMBL" id="ACHB01000092">
    <property type="protein sequence ID" value="EEI90308.1"/>
    <property type="molecule type" value="Genomic_DNA"/>
</dbReference>
<gene>
    <name evidence="2" type="ORF">HMPREF0765_4259</name>
</gene>
<feature type="chain" id="PRO_5002914325" evidence="1">
    <location>
        <begin position="20"/>
        <end position="126"/>
    </location>
</feature>
<dbReference type="RefSeq" id="WP_003003790.1">
    <property type="nucleotide sequence ID" value="NZ_GG668630.1"/>
</dbReference>
<evidence type="ECO:0000313" key="2">
    <source>
        <dbReference type="EMBL" id="EEI90308.1"/>
    </source>
</evidence>
<keyword evidence="1" id="KW-0732">Signal</keyword>
<comment type="caution">
    <text evidence="2">The sequence shown here is derived from an EMBL/GenBank/DDBJ whole genome shotgun (WGS) entry which is preliminary data.</text>
</comment>
<dbReference type="AlphaFoldDB" id="C2G3V3"/>
<dbReference type="Proteomes" id="UP000006241">
    <property type="component" value="Unassembled WGS sequence"/>
</dbReference>
<evidence type="ECO:0000313" key="3">
    <source>
        <dbReference type="Proteomes" id="UP000006241"/>
    </source>
</evidence>
<organism evidence="2 3">
    <name type="scientific">Sphingobacterium spiritivorum ATCC 33300</name>
    <dbReference type="NCBI Taxonomy" id="525372"/>
    <lineage>
        <taxon>Bacteria</taxon>
        <taxon>Pseudomonadati</taxon>
        <taxon>Bacteroidota</taxon>
        <taxon>Sphingobacteriia</taxon>
        <taxon>Sphingobacteriales</taxon>
        <taxon>Sphingobacteriaceae</taxon>
        <taxon>Sphingobacterium</taxon>
    </lineage>
</organism>
<protein>
    <submittedName>
        <fullName evidence="2">Uncharacterized protein</fullName>
    </submittedName>
</protein>
<proteinExistence type="predicted"/>
<feature type="signal peptide" evidence="1">
    <location>
        <begin position="1"/>
        <end position="19"/>
    </location>
</feature>